<feature type="compositionally biased region" description="Basic and acidic residues" evidence="1">
    <location>
        <begin position="1"/>
        <end position="14"/>
    </location>
</feature>
<gene>
    <name evidence="2" type="ORF">CRG98_004279</name>
</gene>
<keyword evidence="3" id="KW-1185">Reference proteome</keyword>
<name>A0A2I0L3Y5_PUNGR</name>
<dbReference type="EMBL" id="PGOL01000177">
    <property type="protein sequence ID" value="PKI75343.1"/>
    <property type="molecule type" value="Genomic_DNA"/>
</dbReference>
<comment type="caution">
    <text evidence="2">The sequence shown here is derived from an EMBL/GenBank/DDBJ whole genome shotgun (WGS) entry which is preliminary data.</text>
</comment>
<evidence type="ECO:0000256" key="1">
    <source>
        <dbReference type="SAM" id="MobiDB-lite"/>
    </source>
</evidence>
<feature type="compositionally biased region" description="Polar residues" evidence="1">
    <location>
        <begin position="15"/>
        <end position="27"/>
    </location>
</feature>
<reference evidence="2 3" key="1">
    <citation type="submission" date="2017-11" db="EMBL/GenBank/DDBJ databases">
        <title>De-novo sequencing of pomegranate (Punica granatum L.) genome.</title>
        <authorList>
            <person name="Akparov Z."/>
            <person name="Amiraslanov A."/>
            <person name="Hajiyeva S."/>
            <person name="Abbasov M."/>
            <person name="Kaur K."/>
            <person name="Hamwieh A."/>
            <person name="Solovyev V."/>
            <person name="Salamov A."/>
            <person name="Braich B."/>
            <person name="Kosarev P."/>
            <person name="Mahmoud A."/>
            <person name="Hajiyev E."/>
            <person name="Babayeva S."/>
            <person name="Izzatullayeva V."/>
            <person name="Mammadov A."/>
            <person name="Mammadov A."/>
            <person name="Sharifova S."/>
            <person name="Ojaghi J."/>
            <person name="Eynullazada K."/>
            <person name="Bayramov B."/>
            <person name="Abdulazimova A."/>
            <person name="Shahmuradov I."/>
        </authorList>
    </citation>
    <scope>NUCLEOTIDE SEQUENCE [LARGE SCALE GENOMIC DNA]</scope>
    <source>
        <strain evidence="3">cv. AG2017</strain>
        <tissue evidence="2">Leaf</tissue>
    </source>
</reference>
<dbReference type="Proteomes" id="UP000233551">
    <property type="component" value="Unassembled WGS sequence"/>
</dbReference>
<protein>
    <submittedName>
        <fullName evidence="2">Uncharacterized protein</fullName>
    </submittedName>
</protein>
<evidence type="ECO:0000313" key="2">
    <source>
        <dbReference type="EMBL" id="PKI75343.1"/>
    </source>
</evidence>
<sequence length="98" mass="10748">MRQADRSERTESKRVNSVITESATRTSPRIGEEATSIWWTTAGSLATHSLYCTLTSASVTIVGLSTISGDVADVQFSDLVRIADNPRGFRQKSKRLTD</sequence>
<feature type="region of interest" description="Disordered" evidence="1">
    <location>
        <begin position="1"/>
        <end position="30"/>
    </location>
</feature>
<dbReference type="AlphaFoldDB" id="A0A2I0L3Y5"/>
<accession>A0A2I0L3Y5</accession>
<evidence type="ECO:0000313" key="3">
    <source>
        <dbReference type="Proteomes" id="UP000233551"/>
    </source>
</evidence>
<proteinExistence type="predicted"/>
<organism evidence="2 3">
    <name type="scientific">Punica granatum</name>
    <name type="common">Pomegranate</name>
    <dbReference type="NCBI Taxonomy" id="22663"/>
    <lineage>
        <taxon>Eukaryota</taxon>
        <taxon>Viridiplantae</taxon>
        <taxon>Streptophyta</taxon>
        <taxon>Embryophyta</taxon>
        <taxon>Tracheophyta</taxon>
        <taxon>Spermatophyta</taxon>
        <taxon>Magnoliopsida</taxon>
        <taxon>eudicotyledons</taxon>
        <taxon>Gunneridae</taxon>
        <taxon>Pentapetalae</taxon>
        <taxon>rosids</taxon>
        <taxon>malvids</taxon>
        <taxon>Myrtales</taxon>
        <taxon>Lythraceae</taxon>
        <taxon>Punica</taxon>
    </lineage>
</organism>